<proteinExistence type="predicted"/>
<dbReference type="EMBL" id="CU928167">
    <property type="protein sequence ID" value="CAR21852.1"/>
    <property type="molecule type" value="Genomic_DNA"/>
</dbReference>
<sequence length="517" mass="57218">MKMSNYENMNMLVKSEGPVRNGLLSLPIEVVEMIVQQLTASPKTTVVDYYHLLQALGETNGPVAALLRSKIAVRDLTRGRCDLAKVLGGSKGSIKGDDTIPSQTSFYVVAIDEDALELAPGATALPAPYGDIQLSLVFHSDRQVPLTEIHEKFRRRFPQDCYRVQHLIVTSSRCQTLEFRANDGNLLDTRLYSERDPMFAQVTYLNASRIVIAATALTEFISGVARGTKTSMPELCYGCNSHLANTLKIHSMLEPPLPMVTRVPVNFPLVESVAFSGSDGSPGSLNVIDLYAFCRIREQDAKLTLNSLLSVYSLRHWNLPSVKRFTGHRLKLSDGSSDVHQRSRSARETITRIRTIAQQESPDGLLHVNAQLVPDGVVHTTIENWIPMEAKFGGRAGRDCSPLICFRNSSLKSLRLGLAMKPEGTLVVEGLYLPSLEKLDVTSYSDDTPRNEVRLPSYSITFSAWNDLDKCRGLGFSSAEFNGHSIVQNLNLKQVFPRLDVANTFRQKFSSSSVLAV</sequence>
<dbReference type="OrthoDB" id="4036607at2759"/>
<protein>
    <submittedName>
        <fullName evidence="1">KLTH0C01408p</fullName>
    </submittedName>
</protein>
<keyword evidence="2" id="KW-1185">Reference proteome</keyword>
<dbReference type="InParanoid" id="C5DDJ1"/>
<organism evidence="1 2">
    <name type="scientific">Lachancea thermotolerans (strain ATCC 56472 / CBS 6340 / NRRL Y-8284)</name>
    <name type="common">Yeast</name>
    <name type="synonym">Kluyveromyces thermotolerans</name>
    <dbReference type="NCBI Taxonomy" id="559295"/>
    <lineage>
        <taxon>Eukaryota</taxon>
        <taxon>Fungi</taxon>
        <taxon>Dikarya</taxon>
        <taxon>Ascomycota</taxon>
        <taxon>Saccharomycotina</taxon>
        <taxon>Saccharomycetes</taxon>
        <taxon>Saccharomycetales</taxon>
        <taxon>Saccharomycetaceae</taxon>
        <taxon>Lachancea</taxon>
    </lineage>
</organism>
<dbReference type="OMA" id="TIENWIP"/>
<evidence type="ECO:0000313" key="2">
    <source>
        <dbReference type="Proteomes" id="UP000002036"/>
    </source>
</evidence>
<dbReference type="eggNOG" id="ENOG502RY5S">
    <property type="taxonomic scope" value="Eukaryota"/>
</dbReference>
<accession>C5DDJ1</accession>
<dbReference type="AlphaFoldDB" id="C5DDJ1"/>
<dbReference type="RefSeq" id="XP_002552290.1">
    <property type="nucleotide sequence ID" value="XM_002552244.1"/>
</dbReference>
<evidence type="ECO:0000313" key="1">
    <source>
        <dbReference type="EMBL" id="CAR21852.1"/>
    </source>
</evidence>
<dbReference type="KEGG" id="lth:KLTH0C01408g"/>
<dbReference type="Proteomes" id="UP000002036">
    <property type="component" value="Chromosome C"/>
</dbReference>
<reference evidence="1 2" key="1">
    <citation type="journal article" date="2009" name="Genome Res.">
        <title>Comparative genomics of protoploid Saccharomycetaceae.</title>
        <authorList>
            <consortium name="The Genolevures Consortium"/>
            <person name="Souciet J.-L."/>
            <person name="Dujon B."/>
            <person name="Gaillardin C."/>
            <person name="Johnston M."/>
            <person name="Baret P.V."/>
            <person name="Cliften P."/>
            <person name="Sherman D.J."/>
            <person name="Weissenbach J."/>
            <person name="Westhof E."/>
            <person name="Wincker P."/>
            <person name="Jubin C."/>
            <person name="Poulain J."/>
            <person name="Barbe V."/>
            <person name="Segurens B."/>
            <person name="Artiguenave F."/>
            <person name="Anthouard V."/>
            <person name="Vacherie B."/>
            <person name="Val M.-E."/>
            <person name="Fulton R.S."/>
            <person name="Minx P."/>
            <person name="Wilson R."/>
            <person name="Durrens P."/>
            <person name="Jean G."/>
            <person name="Marck C."/>
            <person name="Martin T."/>
            <person name="Nikolski M."/>
            <person name="Rolland T."/>
            <person name="Seret M.-L."/>
            <person name="Casaregola S."/>
            <person name="Despons L."/>
            <person name="Fairhead C."/>
            <person name="Fischer G."/>
            <person name="Lafontaine I."/>
            <person name="Leh V."/>
            <person name="Lemaire M."/>
            <person name="de Montigny J."/>
            <person name="Neuveglise C."/>
            <person name="Thierry A."/>
            <person name="Blanc-Lenfle I."/>
            <person name="Bleykasten C."/>
            <person name="Diffels J."/>
            <person name="Fritsch E."/>
            <person name="Frangeul L."/>
            <person name="Goeffon A."/>
            <person name="Jauniaux N."/>
            <person name="Kachouri-Lafond R."/>
            <person name="Payen C."/>
            <person name="Potier S."/>
            <person name="Pribylova L."/>
            <person name="Ozanne C."/>
            <person name="Richard G.-F."/>
            <person name="Sacerdot C."/>
            <person name="Straub M.-L."/>
            <person name="Talla E."/>
        </authorList>
    </citation>
    <scope>NUCLEOTIDE SEQUENCE [LARGE SCALE GENOMIC DNA]</scope>
    <source>
        <strain evidence="2">ATCC 56472 / CBS 6340 / NRRL Y-8284</strain>
    </source>
</reference>
<dbReference type="GeneID" id="8291148"/>
<dbReference type="HOGENOM" id="CLU_469339_0_0_1"/>
<gene>
    <name evidence="1" type="ordered locus">KLTH0C01408g</name>
</gene>
<name>C5DDJ1_LACTC</name>